<keyword evidence="2" id="KW-0732">Signal</keyword>
<dbReference type="Proteomes" id="UP000016922">
    <property type="component" value="Unassembled WGS sequence"/>
</dbReference>
<sequence length="282" mass="28612">MKRRNLVMLGFALPSTNALSLANFQQISTGLVPTLCQSTYDGQIPVCTVADFQDGCSIKCQTALSVLAVQVTTSCITVGASANTLLGIVMRGGIIAALCPTADQSSTTTSSSTRGNGLTTIRPSFVTSVSSATKPPVSVPVTTSSTVVASTTEAKTTTSTPTTSATSQTQVLSSQTTTSVTSTSATITSTLSTVTPPVSSTSTDDDGGAESTTVLTESNSRGTQIIATSTNPADAETTSKSASNGSGGGSPFDIQSAAPQLSRRSALYVLVATVWTGVILRW</sequence>
<feature type="compositionally biased region" description="Polar residues" evidence="1">
    <location>
        <begin position="210"/>
        <end position="238"/>
    </location>
</feature>
<dbReference type="AlphaFoldDB" id="S3CRN8"/>
<evidence type="ECO:0000313" key="4">
    <source>
        <dbReference type="Proteomes" id="UP000016922"/>
    </source>
</evidence>
<feature type="region of interest" description="Disordered" evidence="1">
    <location>
        <begin position="129"/>
        <end position="251"/>
    </location>
</feature>
<evidence type="ECO:0000313" key="3">
    <source>
        <dbReference type="EMBL" id="EPE27744.1"/>
    </source>
</evidence>
<feature type="compositionally biased region" description="Low complexity" evidence="1">
    <location>
        <begin position="129"/>
        <end position="202"/>
    </location>
</feature>
<feature type="signal peptide" evidence="2">
    <location>
        <begin position="1"/>
        <end position="18"/>
    </location>
</feature>
<dbReference type="HOGENOM" id="CLU_086103_0_0_1"/>
<gene>
    <name evidence="3" type="ORF">GLAREA_04535</name>
</gene>
<evidence type="ECO:0008006" key="5">
    <source>
        <dbReference type="Google" id="ProtNLM"/>
    </source>
</evidence>
<dbReference type="OMA" id="FMCASFA"/>
<keyword evidence="4" id="KW-1185">Reference proteome</keyword>
<name>S3CRN8_GLAL2</name>
<proteinExistence type="predicted"/>
<organism evidence="3 4">
    <name type="scientific">Glarea lozoyensis (strain ATCC 20868 / MF5171)</name>
    <dbReference type="NCBI Taxonomy" id="1116229"/>
    <lineage>
        <taxon>Eukaryota</taxon>
        <taxon>Fungi</taxon>
        <taxon>Dikarya</taxon>
        <taxon>Ascomycota</taxon>
        <taxon>Pezizomycotina</taxon>
        <taxon>Leotiomycetes</taxon>
        <taxon>Helotiales</taxon>
        <taxon>Helotiaceae</taxon>
        <taxon>Glarea</taxon>
    </lineage>
</organism>
<reference evidence="3 4" key="1">
    <citation type="journal article" date="2013" name="BMC Genomics">
        <title>Genomics-driven discovery of the pneumocandin biosynthetic gene cluster in the fungus Glarea lozoyensis.</title>
        <authorList>
            <person name="Chen L."/>
            <person name="Yue Q."/>
            <person name="Zhang X."/>
            <person name="Xiang M."/>
            <person name="Wang C."/>
            <person name="Li S."/>
            <person name="Che Y."/>
            <person name="Ortiz-Lopez F.J."/>
            <person name="Bills G.F."/>
            <person name="Liu X."/>
            <person name="An Z."/>
        </authorList>
    </citation>
    <scope>NUCLEOTIDE SEQUENCE [LARGE SCALE GENOMIC DNA]</scope>
    <source>
        <strain evidence="4">ATCC 20868 / MF5171</strain>
    </source>
</reference>
<feature type="chain" id="PRO_5004507686" description="Extracellular membrane protein CFEM domain-containing protein" evidence="2">
    <location>
        <begin position="19"/>
        <end position="282"/>
    </location>
</feature>
<accession>S3CRN8</accession>
<evidence type="ECO:0000256" key="2">
    <source>
        <dbReference type="SAM" id="SignalP"/>
    </source>
</evidence>
<evidence type="ECO:0000256" key="1">
    <source>
        <dbReference type="SAM" id="MobiDB-lite"/>
    </source>
</evidence>
<dbReference type="EMBL" id="KE145369">
    <property type="protein sequence ID" value="EPE27744.1"/>
    <property type="molecule type" value="Genomic_DNA"/>
</dbReference>
<dbReference type="GeneID" id="19463590"/>
<dbReference type="eggNOG" id="ENOG502RUIU">
    <property type="taxonomic scope" value="Eukaryota"/>
</dbReference>
<dbReference type="RefSeq" id="XP_008085103.1">
    <property type="nucleotide sequence ID" value="XM_008086912.1"/>
</dbReference>
<dbReference type="KEGG" id="glz:GLAREA_04535"/>
<protein>
    <recommendedName>
        <fullName evidence="5">Extracellular membrane protein CFEM domain-containing protein</fullName>
    </recommendedName>
</protein>
<dbReference type="OrthoDB" id="5427833at2759"/>